<organism evidence="1 2">
    <name type="scientific">Brachybacterium hainanense</name>
    <dbReference type="NCBI Taxonomy" id="1541174"/>
    <lineage>
        <taxon>Bacteria</taxon>
        <taxon>Bacillati</taxon>
        <taxon>Actinomycetota</taxon>
        <taxon>Actinomycetes</taxon>
        <taxon>Micrococcales</taxon>
        <taxon>Dermabacteraceae</taxon>
        <taxon>Brachybacterium</taxon>
    </lineage>
</organism>
<proteinExistence type="predicted"/>
<accession>A0ABV6R7L2</accession>
<evidence type="ECO:0000313" key="1">
    <source>
        <dbReference type="EMBL" id="MFC0672982.1"/>
    </source>
</evidence>
<evidence type="ECO:0000313" key="2">
    <source>
        <dbReference type="Proteomes" id="UP001589793"/>
    </source>
</evidence>
<name>A0ABV6R7L2_9MICO</name>
<sequence length="67" mass="7019">MDVDPAFDARRAAYDAATAASGRAMTAFEEHLAAAVVALAISHEQLNLKLDALLAAVPASDEPDQRP</sequence>
<dbReference type="EMBL" id="JBHLSV010000003">
    <property type="protein sequence ID" value="MFC0672982.1"/>
    <property type="molecule type" value="Genomic_DNA"/>
</dbReference>
<keyword evidence="2" id="KW-1185">Reference proteome</keyword>
<reference evidence="1 2" key="1">
    <citation type="submission" date="2024-09" db="EMBL/GenBank/DDBJ databases">
        <authorList>
            <person name="Sun Q."/>
            <person name="Mori K."/>
        </authorList>
    </citation>
    <scope>NUCLEOTIDE SEQUENCE [LARGE SCALE GENOMIC DNA]</scope>
    <source>
        <strain evidence="1 2">CICC 10874</strain>
    </source>
</reference>
<protein>
    <submittedName>
        <fullName evidence="1">Uncharacterized protein</fullName>
    </submittedName>
</protein>
<dbReference type="Proteomes" id="UP001589793">
    <property type="component" value="Unassembled WGS sequence"/>
</dbReference>
<dbReference type="RefSeq" id="WP_376978193.1">
    <property type="nucleotide sequence ID" value="NZ_JBHLSV010000003.1"/>
</dbReference>
<comment type="caution">
    <text evidence="1">The sequence shown here is derived from an EMBL/GenBank/DDBJ whole genome shotgun (WGS) entry which is preliminary data.</text>
</comment>
<gene>
    <name evidence="1" type="ORF">ACFFF6_03310</name>
</gene>